<proteinExistence type="predicted"/>
<evidence type="ECO:0000313" key="2">
    <source>
        <dbReference type="Proteomes" id="UP001599542"/>
    </source>
</evidence>
<sequence>MHEERLAAFSRERLDGRPLPDDLRTLLVAQWEGRDAFARLLRLDFLAPGEVHPLLDTDYLSEAELADPEMQCVNAAAAQLAEHLKLVARYGHNWVGYWLHPDEPADRGWRPAELDTEFSVRVLPGHTLAEAAAAELADHQDEPDERAGYAALAAELARLGLPLDTREYDALGGAEVRVDPDGLMEELIEAERGRRGLH</sequence>
<dbReference type="RefSeq" id="WP_380327626.1">
    <property type="nucleotide sequence ID" value="NZ_JBHYPW010000040.1"/>
</dbReference>
<comment type="caution">
    <text evidence="1">The sequence shown here is derived from an EMBL/GenBank/DDBJ whole genome shotgun (WGS) entry which is preliminary data.</text>
</comment>
<accession>A0ABW6GNT2</accession>
<dbReference type="Proteomes" id="UP001599542">
    <property type="component" value="Unassembled WGS sequence"/>
</dbReference>
<dbReference type="EMBL" id="JBHYPX010000041">
    <property type="protein sequence ID" value="MFE1354294.1"/>
    <property type="molecule type" value="Genomic_DNA"/>
</dbReference>
<protein>
    <submittedName>
        <fullName evidence="1">Uncharacterized protein</fullName>
    </submittedName>
</protein>
<evidence type="ECO:0000313" key="1">
    <source>
        <dbReference type="EMBL" id="MFE1354294.1"/>
    </source>
</evidence>
<gene>
    <name evidence="1" type="ORF">ACFW6T_20125</name>
</gene>
<name>A0ABW6GNT2_9ACTN</name>
<reference evidence="1 2" key="1">
    <citation type="submission" date="2024-09" db="EMBL/GenBank/DDBJ databases">
        <title>The Natural Products Discovery Center: Release of the First 8490 Sequenced Strains for Exploring Actinobacteria Biosynthetic Diversity.</title>
        <authorList>
            <person name="Kalkreuter E."/>
            <person name="Kautsar S.A."/>
            <person name="Yang D."/>
            <person name="Bader C.D."/>
            <person name="Teijaro C.N."/>
            <person name="Fluegel L."/>
            <person name="Davis C.M."/>
            <person name="Simpson J.R."/>
            <person name="Lauterbach L."/>
            <person name="Steele A.D."/>
            <person name="Gui C."/>
            <person name="Meng S."/>
            <person name="Li G."/>
            <person name="Viehrig K."/>
            <person name="Ye F."/>
            <person name="Su P."/>
            <person name="Kiefer A.F."/>
            <person name="Nichols A."/>
            <person name="Cepeda A.J."/>
            <person name="Yan W."/>
            <person name="Fan B."/>
            <person name="Jiang Y."/>
            <person name="Adhikari A."/>
            <person name="Zheng C.-J."/>
            <person name="Schuster L."/>
            <person name="Cowan T.M."/>
            <person name="Smanski M.J."/>
            <person name="Chevrette M.G."/>
            <person name="De Carvalho L.P.S."/>
            <person name="Shen B."/>
        </authorList>
    </citation>
    <scope>NUCLEOTIDE SEQUENCE [LARGE SCALE GENOMIC DNA]</scope>
    <source>
        <strain evidence="1 2">NPDC058753</strain>
    </source>
</reference>
<organism evidence="1 2">
    <name type="scientific">Kitasatospora phosalacinea</name>
    <dbReference type="NCBI Taxonomy" id="2065"/>
    <lineage>
        <taxon>Bacteria</taxon>
        <taxon>Bacillati</taxon>
        <taxon>Actinomycetota</taxon>
        <taxon>Actinomycetes</taxon>
        <taxon>Kitasatosporales</taxon>
        <taxon>Streptomycetaceae</taxon>
        <taxon>Kitasatospora</taxon>
    </lineage>
</organism>
<keyword evidence="2" id="KW-1185">Reference proteome</keyword>